<evidence type="ECO:0000256" key="4">
    <source>
        <dbReference type="ARBA" id="ARBA00022679"/>
    </source>
</evidence>
<evidence type="ECO:0000256" key="1">
    <source>
        <dbReference type="ARBA" id="ARBA00001933"/>
    </source>
</evidence>
<evidence type="ECO:0000313" key="9">
    <source>
        <dbReference type="Proteomes" id="UP000245590"/>
    </source>
</evidence>
<dbReference type="InterPro" id="IPR015421">
    <property type="entry name" value="PyrdxlP-dep_Trfase_major"/>
</dbReference>
<name>A0A2U2RN85_9MICO</name>
<protein>
    <submittedName>
        <fullName evidence="8">Aminotransferase</fullName>
    </submittedName>
</protein>
<dbReference type="PANTHER" id="PTHR43807:SF20">
    <property type="entry name" value="FI04487P"/>
    <property type="match status" value="1"/>
</dbReference>
<feature type="domain" description="Aminotransferase class I/classII large" evidence="7">
    <location>
        <begin position="61"/>
        <end position="420"/>
    </location>
</feature>
<evidence type="ECO:0000256" key="2">
    <source>
        <dbReference type="ARBA" id="ARBA00007441"/>
    </source>
</evidence>
<dbReference type="InterPro" id="IPR004839">
    <property type="entry name" value="Aminotransferase_I/II_large"/>
</dbReference>
<evidence type="ECO:0000256" key="3">
    <source>
        <dbReference type="ARBA" id="ARBA00022576"/>
    </source>
</evidence>
<sequence length="434" mass="45553">MSPLDPLADVPPDEHKDATSASLPEGPWSRAAAGAGLLAGGEVRPTIFARMSALAAEHGAMNLGQGFPDTDPPPAVAEAAVAAIREGANQYPPGAGIPALRESIAAHQKRFYGLDWDPSSEVLVTTGATEALAASLLALVRPGDEVLTLAPFYDAYGAVIALAGGVHRTVPIHRESGASGVVDLRVDPEELRAAITDRTRVVLLNSPHNPTGLVLERPVLQAVVDAAAEHDAYVLTDEVYEHLVFDGEHLPTATLPGARERTISVGSAGKTLSVTGWKVGWVTASAPLVDAITAVKQWLTYASGAPLQGAVAQGLAMADEDFTAITSDLEERRDLLVGALQEIGLPVIVPQAGYFVLADVSPLTSEDATELCDRLPAQVGVAAIPVSAFLPEGEDGPWRSWVRLAFCKDRDTIQEALRRLRTWTSAGPSPVPEG</sequence>
<dbReference type="Proteomes" id="UP000245590">
    <property type="component" value="Unassembled WGS sequence"/>
</dbReference>
<reference evidence="8 9" key="1">
    <citation type="submission" date="2018-05" db="EMBL/GenBank/DDBJ databases">
        <title>Brachybacterium sp. M1HQ-2T, whole genome shotgun sequence.</title>
        <authorList>
            <person name="Tuo L."/>
        </authorList>
    </citation>
    <scope>NUCLEOTIDE SEQUENCE [LARGE SCALE GENOMIC DNA]</scope>
    <source>
        <strain evidence="8 9">M1HQ-2</strain>
    </source>
</reference>
<comment type="similarity">
    <text evidence="2">Belongs to the class-I pyridoxal-phosphate-dependent aminotransferase family.</text>
</comment>
<evidence type="ECO:0000313" key="8">
    <source>
        <dbReference type="EMBL" id="PWH07332.1"/>
    </source>
</evidence>
<dbReference type="EMBL" id="QFKX01000001">
    <property type="protein sequence ID" value="PWH07332.1"/>
    <property type="molecule type" value="Genomic_DNA"/>
</dbReference>
<dbReference type="GO" id="GO:0016212">
    <property type="term" value="F:kynurenine-oxoglutarate transaminase activity"/>
    <property type="evidence" value="ECO:0007669"/>
    <property type="project" value="TreeGrafter"/>
</dbReference>
<organism evidence="8 9">
    <name type="scientific">Brachybacterium endophyticum</name>
    <dbReference type="NCBI Taxonomy" id="2182385"/>
    <lineage>
        <taxon>Bacteria</taxon>
        <taxon>Bacillati</taxon>
        <taxon>Actinomycetota</taxon>
        <taxon>Actinomycetes</taxon>
        <taxon>Micrococcales</taxon>
        <taxon>Dermabacteraceae</taxon>
        <taxon>Brachybacterium</taxon>
    </lineage>
</organism>
<feature type="region of interest" description="Disordered" evidence="6">
    <location>
        <begin position="1"/>
        <end position="29"/>
    </location>
</feature>
<gene>
    <name evidence="8" type="ORF">DEO23_01390</name>
</gene>
<dbReference type="RefSeq" id="WP_109274216.1">
    <property type="nucleotide sequence ID" value="NZ_QFKX01000001.1"/>
</dbReference>
<dbReference type="CDD" id="cd00609">
    <property type="entry name" value="AAT_like"/>
    <property type="match status" value="1"/>
</dbReference>
<dbReference type="PANTHER" id="PTHR43807">
    <property type="entry name" value="FI04487P"/>
    <property type="match status" value="1"/>
</dbReference>
<keyword evidence="5" id="KW-0663">Pyridoxal phosphate</keyword>
<keyword evidence="3 8" id="KW-0032">Aminotransferase</keyword>
<dbReference type="FunFam" id="3.40.640.10:FF:000024">
    <property type="entry name" value="Kynurenine--oxoglutarate transaminase 3"/>
    <property type="match status" value="1"/>
</dbReference>
<dbReference type="GO" id="GO:0005737">
    <property type="term" value="C:cytoplasm"/>
    <property type="evidence" value="ECO:0007669"/>
    <property type="project" value="TreeGrafter"/>
</dbReference>
<dbReference type="InterPro" id="IPR015422">
    <property type="entry name" value="PyrdxlP-dep_Trfase_small"/>
</dbReference>
<dbReference type="AlphaFoldDB" id="A0A2U2RN85"/>
<accession>A0A2U2RN85</accession>
<evidence type="ECO:0000256" key="6">
    <source>
        <dbReference type="SAM" id="MobiDB-lite"/>
    </source>
</evidence>
<dbReference type="Gene3D" id="3.90.1150.10">
    <property type="entry name" value="Aspartate Aminotransferase, domain 1"/>
    <property type="match status" value="1"/>
</dbReference>
<proteinExistence type="inferred from homology"/>
<dbReference type="SUPFAM" id="SSF53383">
    <property type="entry name" value="PLP-dependent transferases"/>
    <property type="match status" value="1"/>
</dbReference>
<keyword evidence="9" id="KW-1185">Reference proteome</keyword>
<dbReference type="Pfam" id="PF00155">
    <property type="entry name" value="Aminotran_1_2"/>
    <property type="match status" value="1"/>
</dbReference>
<dbReference type="Gene3D" id="3.40.640.10">
    <property type="entry name" value="Type I PLP-dependent aspartate aminotransferase-like (Major domain)"/>
    <property type="match status" value="1"/>
</dbReference>
<dbReference type="InterPro" id="IPR051326">
    <property type="entry name" value="Kynurenine-oxoglutarate_AT"/>
</dbReference>
<dbReference type="InterPro" id="IPR015424">
    <property type="entry name" value="PyrdxlP-dep_Trfase"/>
</dbReference>
<dbReference type="OrthoDB" id="9763453at2"/>
<evidence type="ECO:0000259" key="7">
    <source>
        <dbReference type="Pfam" id="PF00155"/>
    </source>
</evidence>
<evidence type="ECO:0000256" key="5">
    <source>
        <dbReference type="ARBA" id="ARBA00022898"/>
    </source>
</evidence>
<comment type="cofactor">
    <cofactor evidence="1">
        <name>pyridoxal 5'-phosphate</name>
        <dbReference type="ChEBI" id="CHEBI:597326"/>
    </cofactor>
</comment>
<comment type="caution">
    <text evidence="8">The sequence shown here is derived from an EMBL/GenBank/DDBJ whole genome shotgun (WGS) entry which is preliminary data.</text>
</comment>
<dbReference type="GO" id="GO:0030170">
    <property type="term" value="F:pyridoxal phosphate binding"/>
    <property type="evidence" value="ECO:0007669"/>
    <property type="project" value="InterPro"/>
</dbReference>
<keyword evidence="4 8" id="KW-0808">Transferase</keyword>